<evidence type="ECO:0000313" key="1">
    <source>
        <dbReference type="EMBL" id="ORM71805.1"/>
    </source>
</evidence>
<dbReference type="PANTHER" id="PTHR30632:SF0">
    <property type="entry name" value="SULFATE-BINDING PROTEIN"/>
    <property type="match status" value="1"/>
</dbReference>
<dbReference type="GO" id="GO:0030973">
    <property type="term" value="F:molybdate ion binding"/>
    <property type="evidence" value="ECO:0007669"/>
    <property type="project" value="TreeGrafter"/>
</dbReference>
<dbReference type="AlphaFoldDB" id="A0A1X1D551"/>
<reference evidence="1 2" key="1">
    <citation type="journal article" date="2017" name="Antonie Van Leeuwenhoek">
        <title>Phylogenomic resolution of the bacterial genus Pantoea and its relationship with Erwinia and Tatumella.</title>
        <authorList>
            <person name="Palmer M."/>
            <person name="Steenkamp E.T."/>
            <person name="Coetzee M.P."/>
            <person name="Chan W.Y."/>
            <person name="van Zyl E."/>
            <person name="De Maayer P."/>
            <person name="Coutinho T.A."/>
            <person name="Blom J."/>
            <person name="Smits T.H."/>
            <person name="Duffy B."/>
            <person name="Venter S.N."/>
        </authorList>
    </citation>
    <scope>NUCLEOTIDE SEQUENCE [LARGE SCALE GENOMIC DNA]</scope>
    <source>
        <strain evidence="1 2">LMG 26275</strain>
    </source>
</reference>
<dbReference type="SUPFAM" id="SSF53850">
    <property type="entry name" value="Periplasmic binding protein-like II"/>
    <property type="match status" value="1"/>
</dbReference>
<dbReference type="Proteomes" id="UP000193558">
    <property type="component" value="Unassembled WGS sequence"/>
</dbReference>
<dbReference type="Gene3D" id="3.40.190.10">
    <property type="entry name" value="Periplasmic binding protein-like II"/>
    <property type="match status" value="2"/>
</dbReference>
<dbReference type="InterPro" id="IPR050682">
    <property type="entry name" value="ModA/WtpA"/>
</dbReference>
<proteinExistence type="predicted"/>
<dbReference type="Pfam" id="PF13531">
    <property type="entry name" value="SBP_bac_11"/>
    <property type="match status" value="1"/>
</dbReference>
<dbReference type="RefSeq" id="WP_084931540.1">
    <property type="nucleotide sequence ID" value="NZ_MLFR01000001.1"/>
</dbReference>
<dbReference type="NCBIfam" id="NF002918">
    <property type="entry name" value="PRK03537.1-4"/>
    <property type="match status" value="1"/>
</dbReference>
<name>A0A1X1D551_9GAMM</name>
<sequence>MTTLQILAAGSLRGVWPQLIAEFSAQSGLRVETQFGPAGLLRQRIEQGEACDLFASANLLHPKTLLQQGRAQNVGRFTANTLCLTAKRDVVTAGDDWLSLLFRADLRLATSTPLCDPSGDYTWQLFDNIELRHRDCGDFLRQKARPLVGGPDSLAIPAGELAAQWLIDNDHAELFIGYASYAPRLTHCSQLQVLMIPAAYNVQAEYGWATLSSSAQPLANFLMSDTAQGILRQHGFT</sequence>
<gene>
    <name evidence="1" type="ORF">HA51_01695</name>
</gene>
<dbReference type="OrthoDB" id="516817at2"/>
<organism evidence="1 2">
    <name type="scientific">Pantoea rwandensis</name>
    <dbReference type="NCBI Taxonomy" id="1076550"/>
    <lineage>
        <taxon>Bacteria</taxon>
        <taxon>Pseudomonadati</taxon>
        <taxon>Pseudomonadota</taxon>
        <taxon>Gammaproteobacteria</taxon>
        <taxon>Enterobacterales</taxon>
        <taxon>Erwiniaceae</taxon>
        <taxon>Pantoea</taxon>
    </lineage>
</organism>
<dbReference type="GO" id="GO:0015689">
    <property type="term" value="P:molybdate ion transport"/>
    <property type="evidence" value="ECO:0007669"/>
    <property type="project" value="TreeGrafter"/>
</dbReference>
<comment type="caution">
    <text evidence="1">The sequence shown here is derived from an EMBL/GenBank/DDBJ whole genome shotgun (WGS) entry which is preliminary data.</text>
</comment>
<evidence type="ECO:0000313" key="2">
    <source>
        <dbReference type="Proteomes" id="UP000193558"/>
    </source>
</evidence>
<dbReference type="EMBL" id="MLFR01000001">
    <property type="protein sequence ID" value="ORM71805.1"/>
    <property type="molecule type" value="Genomic_DNA"/>
</dbReference>
<dbReference type="PANTHER" id="PTHR30632">
    <property type="entry name" value="MOLYBDATE-BINDING PERIPLASMIC PROTEIN"/>
    <property type="match status" value="1"/>
</dbReference>
<accession>A0A1X1D551</accession>
<protein>
    <submittedName>
        <fullName evidence="1">Molybdenum ABC transporter substrate-binding protein</fullName>
    </submittedName>
</protein>